<feature type="transmembrane region" description="Helical" evidence="1">
    <location>
        <begin position="146"/>
        <end position="165"/>
    </location>
</feature>
<keyword evidence="1" id="KW-0472">Membrane</keyword>
<accession>A0A2C9LC78</accession>
<dbReference type="VEuPathDB" id="VectorBase:BGLB029472"/>
<organism evidence="2 3">
    <name type="scientific">Biomphalaria glabrata</name>
    <name type="common">Bloodfluke planorb</name>
    <name type="synonym">Freshwater snail</name>
    <dbReference type="NCBI Taxonomy" id="6526"/>
    <lineage>
        <taxon>Eukaryota</taxon>
        <taxon>Metazoa</taxon>
        <taxon>Spiralia</taxon>
        <taxon>Lophotrochozoa</taxon>
        <taxon>Mollusca</taxon>
        <taxon>Gastropoda</taxon>
        <taxon>Heterobranchia</taxon>
        <taxon>Euthyneura</taxon>
        <taxon>Panpulmonata</taxon>
        <taxon>Hygrophila</taxon>
        <taxon>Lymnaeoidea</taxon>
        <taxon>Planorbidae</taxon>
        <taxon>Biomphalaria</taxon>
    </lineage>
</organism>
<evidence type="ECO:0000256" key="1">
    <source>
        <dbReference type="SAM" id="Phobius"/>
    </source>
</evidence>
<protein>
    <recommendedName>
        <fullName evidence="4">Innexin</fullName>
    </recommendedName>
</protein>
<keyword evidence="1" id="KW-0812">Transmembrane</keyword>
<feature type="transmembrane region" description="Helical" evidence="1">
    <location>
        <begin position="221"/>
        <end position="242"/>
    </location>
</feature>
<reference evidence="2" key="1">
    <citation type="submission" date="2020-05" db="UniProtKB">
        <authorList>
            <consortium name="EnsemblMetazoa"/>
        </authorList>
    </citation>
    <scope>IDENTIFICATION</scope>
    <source>
        <strain evidence="2">BB02</strain>
    </source>
</reference>
<evidence type="ECO:0008006" key="4">
    <source>
        <dbReference type="Google" id="ProtNLM"/>
    </source>
</evidence>
<dbReference type="KEGG" id="bgt:106053661"/>
<dbReference type="VEuPathDB" id="VectorBase:BGLAX_035236"/>
<name>A0A2C9LC78_BIOGL</name>
<dbReference type="EnsemblMetazoa" id="BGLB029472-RA">
    <property type="protein sequence ID" value="BGLB029472-PA"/>
    <property type="gene ID" value="BGLB029472"/>
</dbReference>
<feature type="transmembrane region" description="Helical" evidence="1">
    <location>
        <begin position="20"/>
        <end position="39"/>
    </location>
</feature>
<dbReference type="Proteomes" id="UP000076420">
    <property type="component" value="Unassembled WGS sequence"/>
</dbReference>
<keyword evidence="1" id="KW-1133">Transmembrane helix</keyword>
<proteinExistence type="predicted"/>
<evidence type="ECO:0000313" key="3">
    <source>
        <dbReference type="Proteomes" id="UP000076420"/>
    </source>
</evidence>
<sequence>MARTSRSPFEDSVDQYNHIWLVTFLLVLAAFTLLIPLALRSVGKEASKVGDVSSIMSGYATVCWCPTYFTGSMVTYAHNVCQLAFVSAATRRETGTHAGETTEIDNEYIPAELFMISNLSDTQSLKRYAPDIKTESMNKKENIKQVDSALVYITPVFLFACAVVFKCVYVLFVFYANSLGANMSSLILARKSVRSEQMMKDLAHVNSSDLRTSKRMAIGFIIYKLAQCTLCLAGILAVYFYLLPKATISNQVVTDVSDRSLAYKQANLLCEFSLAGRDVYKHTVQCSFTRGSSLTNDQPNVSLFWSVYTALLFALAFLALVNTVNLTLWIVRLCCRRSTARSTKALSLDCRLLMCLMEEHLDLSDSQKLEEFLQDVKPGGGSYIKLTKETEEI</sequence>
<gene>
    <name evidence="2" type="primary">106053661</name>
</gene>
<evidence type="ECO:0000313" key="2">
    <source>
        <dbReference type="EnsemblMetazoa" id="BGLB029472-PA"/>
    </source>
</evidence>
<dbReference type="AlphaFoldDB" id="A0A2C9LC78"/>
<feature type="transmembrane region" description="Helical" evidence="1">
    <location>
        <begin position="303"/>
        <end position="331"/>
    </location>
</feature>